<comment type="similarity">
    <text evidence="1 4">Belongs to the bacterial ribosomal protein bL28 family.</text>
</comment>
<comment type="caution">
    <text evidence="5">The sequence shown here is derived from an EMBL/GenBank/DDBJ whole genome shotgun (WGS) entry which is preliminary data.</text>
</comment>
<dbReference type="PANTHER" id="PTHR39080">
    <property type="entry name" value="50S RIBOSOMAL PROTEIN L28"/>
    <property type="match status" value="1"/>
</dbReference>
<evidence type="ECO:0000256" key="4">
    <source>
        <dbReference type="HAMAP-Rule" id="MF_00373"/>
    </source>
</evidence>
<dbReference type="PANTHER" id="PTHR39080:SF1">
    <property type="entry name" value="LARGE RIBOSOMAL SUBUNIT PROTEIN BL28A"/>
    <property type="match status" value="1"/>
</dbReference>
<dbReference type="Proteomes" id="UP000034922">
    <property type="component" value="Unassembled WGS sequence"/>
</dbReference>
<evidence type="ECO:0000313" key="6">
    <source>
        <dbReference type="Proteomes" id="UP000034922"/>
    </source>
</evidence>
<dbReference type="GO" id="GO:0005840">
    <property type="term" value="C:ribosome"/>
    <property type="evidence" value="ECO:0007669"/>
    <property type="project" value="UniProtKB-KW"/>
</dbReference>
<evidence type="ECO:0000313" key="5">
    <source>
        <dbReference type="EMBL" id="KKU15948.1"/>
    </source>
</evidence>
<dbReference type="EMBL" id="LCLM01000050">
    <property type="protein sequence ID" value="KKU15948.1"/>
    <property type="molecule type" value="Genomic_DNA"/>
</dbReference>
<sequence>MSYVCDNCGKRRVFGRSQRHGRGVAGKRWKKRAQVTPRVFKPNLQKVAVMVSGKKTTLRVCSDCLSKFKKEGKLGSYSNATLG</sequence>
<reference evidence="5 6" key="1">
    <citation type="journal article" date="2015" name="Nature">
        <title>rRNA introns, odd ribosomes, and small enigmatic genomes across a large radiation of phyla.</title>
        <authorList>
            <person name="Brown C.T."/>
            <person name="Hug L.A."/>
            <person name="Thomas B.C."/>
            <person name="Sharon I."/>
            <person name="Castelle C.J."/>
            <person name="Singh A."/>
            <person name="Wilkins M.J."/>
            <person name="Williams K.H."/>
            <person name="Banfield J.F."/>
        </authorList>
    </citation>
    <scope>NUCLEOTIDE SEQUENCE [LARGE SCALE GENOMIC DNA]</scope>
</reference>
<dbReference type="InterPro" id="IPR026569">
    <property type="entry name" value="Ribosomal_bL28"/>
</dbReference>
<evidence type="ECO:0000256" key="1">
    <source>
        <dbReference type="ARBA" id="ARBA00008760"/>
    </source>
</evidence>
<dbReference type="InterPro" id="IPR034704">
    <property type="entry name" value="Ribosomal_bL28/bL31-like_sf"/>
</dbReference>
<evidence type="ECO:0000256" key="3">
    <source>
        <dbReference type="ARBA" id="ARBA00023274"/>
    </source>
</evidence>
<dbReference type="GO" id="GO:1990904">
    <property type="term" value="C:ribonucleoprotein complex"/>
    <property type="evidence" value="ECO:0007669"/>
    <property type="project" value="UniProtKB-KW"/>
</dbReference>
<dbReference type="STRING" id="1618589.UX25_C0050G0011"/>
<keyword evidence="2 4" id="KW-0689">Ribosomal protein</keyword>
<accession>A0A0G1QDW0</accession>
<gene>
    <name evidence="4" type="primary">rpmB</name>
    <name evidence="5" type="ORF">UX25_C0050G0011</name>
</gene>
<protein>
    <recommendedName>
        <fullName evidence="4">Large ribosomal subunit protein bL28</fullName>
    </recommendedName>
</protein>
<proteinExistence type="inferred from homology"/>
<dbReference type="Pfam" id="PF00830">
    <property type="entry name" value="Ribosomal_L28"/>
    <property type="match status" value="1"/>
</dbReference>
<dbReference type="InterPro" id="IPR037147">
    <property type="entry name" value="Ribosomal_bL28_sf"/>
</dbReference>
<dbReference type="HAMAP" id="MF_00373">
    <property type="entry name" value="Ribosomal_bL28"/>
    <property type="match status" value="1"/>
</dbReference>
<organism evidence="5 6">
    <name type="scientific">Candidatus Woesebacteria bacterium GW2011_GWC2_45_9</name>
    <dbReference type="NCBI Taxonomy" id="1618589"/>
    <lineage>
        <taxon>Bacteria</taxon>
        <taxon>Candidatus Woeseibacteriota</taxon>
    </lineage>
</organism>
<dbReference type="SUPFAM" id="SSF143800">
    <property type="entry name" value="L28p-like"/>
    <property type="match status" value="1"/>
</dbReference>
<keyword evidence="3 4" id="KW-0687">Ribonucleoprotein</keyword>
<name>A0A0G1QDW0_9BACT</name>
<dbReference type="GO" id="GO:0006412">
    <property type="term" value="P:translation"/>
    <property type="evidence" value="ECO:0007669"/>
    <property type="project" value="UniProtKB-UniRule"/>
</dbReference>
<dbReference type="InterPro" id="IPR050096">
    <property type="entry name" value="Bacterial_rp_bL28"/>
</dbReference>
<dbReference type="Gene3D" id="2.30.170.40">
    <property type="entry name" value="Ribosomal protein L28/L24"/>
    <property type="match status" value="1"/>
</dbReference>
<evidence type="ECO:0000256" key="2">
    <source>
        <dbReference type="ARBA" id="ARBA00022980"/>
    </source>
</evidence>
<dbReference type="GO" id="GO:0003735">
    <property type="term" value="F:structural constituent of ribosome"/>
    <property type="evidence" value="ECO:0007669"/>
    <property type="project" value="InterPro"/>
</dbReference>
<dbReference type="AlphaFoldDB" id="A0A0G1QDW0"/>